<dbReference type="PANTHER" id="PTHR37534">
    <property type="entry name" value="TRANSCRIPTIONAL ACTIVATOR PROTEIN UGA3"/>
    <property type="match status" value="1"/>
</dbReference>
<dbReference type="EMBL" id="GL996510">
    <property type="protein sequence ID" value="EGV66618.1"/>
    <property type="molecule type" value="Genomic_DNA"/>
</dbReference>
<dbReference type="PANTHER" id="PTHR37534:SF7">
    <property type="entry name" value="TRANSCRIPTIONAL ACTIVATOR PROTEIN UGA3"/>
    <property type="match status" value="1"/>
</dbReference>
<dbReference type="GO" id="GO:0000981">
    <property type="term" value="F:DNA-binding transcription factor activity, RNA polymerase II-specific"/>
    <property type="evidence" value="ECO:0007669"/>
    <property type="project" value="InterPro"/>
</dbReference>
<dbReference type="eggNOG" id="ENOG502RIXM">
    <property type="taxonomic scope" value="Eukaryota"/>
</dbReference>
<sequence length="706" mass="79628">MIFTFDSKKQSKTDNHLSSRKRPPPSFDSTGALSAPSAFRVLEDDGFTSFKQTKRSKRGCLTCKIRKKKCDETTPVCSDCSRLGKRCVYIDYDNMHPSEIKSLKEMVEKSESTLKLRKRKKPSQDQGSPGRKWVRTDVEYTPLITAESPMANFSSPNSPNIINLLNNEIEEIMPKPKQKVEPEQKESSDSPDDALCVEEMGGVHYVDKLVKYSATSPSSSQQNSPFITSYDMISFLKETVPDFSFGKSSPLEIPSAPASPLAAFANLDFSQMISTLNHPSPRMTPTVLSDLSSRANYLYDYYVHVICPKISVAPTSAKHGDNQYERVFLPLAQNDIGVMYSILSWACFALGREDDIKEGMEYIRLAINHFFSNKSTERAMVVNKLALLLIVLGAEICRGDVKNWTRYMDWGSNLLHQIGGLGSFNKSKEEIWLISNFAYHDVLSSNKADRGLYFSGEQYDRIFSHDLSNGIMHPLVGIAKDIYICIGMISTLVFETNQKLMTLNNELNEKNVSDSPKTEVGIGTSDINKFEEESDLSNHAKVNEILLSVKASAMELDAKIEAAKPNSEDLINLTDQEFEWQITLFETFKLSAKLYLRQAILRCNPSSLESQILTNDLVKCLDIILGSPVQTVLSFPVFMAGIHCVTVLDRQFMTARIEQYIRTYGPWSLTRVRAVIEKIWEFNPKGDTVVDWHGVLKEFGWEINFA</sequence>
<name>G3AWT9_CANTC</name>
<dbReference type="KEGG" id="cten:18246472"/>
<dbReference type="CDD" id="cd00067">
    <property type="entry name" value="GAL4"/>
    <property type="match status" value="1"/>
</dbReference>
<dbReference type="InterPro" id="IPR036864">
    <property type="entry name" value="Zn2-C6_fun-type_DNA-bd_sf"/>
</dbReference>
<evidence type="ECO:0000313" key="6">
    <source>
        <dbReference type="Proteomes" id="UP000000707"/>
    </source>
</evidence>
<evidence type="ECO:0000259" key="4">
    <source>
        <dbReference type="PROSITE" id="PS50048"/>
    </source>
</evidence>
<dbReference type="GeneID" id="18246472"/>
<feature type="region of interest" description="Disordered" evidence="3">
    <location>
        <begin position="111"/>
        <end position="133"/>
    </location>
</feature>
<dbReference type="RefSeq" id="XP_006683876.1">
    <property type="nucleotide sequence ID" value="XM_006683813.1"/>
</dbReference>
<dbReference type="OrthoDB" id="5419315at2759"/>
<dbReference type="GO" id="GO:0005634">
    <property type="term" value="C:nucleus"/>
    <property type="evidence" value="ECO:0007669"/>
    <property type="project" value="UniProtKB-SubCell"/>
</dbReference>
<dbReference type="GO" id="GO:0045944">
    <property type="term" value="P:positive regulation of transcription by RNA polymerase II"/>
    <property type="evidence" value="ECO:0007669"/>
    <property type="project" value="TreeGrafter"/>
</dbReference>
<proteinExistence type="predicted"/>
<evidence type="ECO:0000256" key="2">
    <source>
        <dbReference type="ARBA" id="ARBA00023242"/>
    </source>
</evidence>
<evidence type="ECO:0000256" key="3">
    <source>
        <dbReference type="SAM" id="MobiDB-lite"/>
    </source>
</evidence>
<dbReference type="InterPro" id="IPR001138">
    <property type="entry name" value="Zn2Cys6_DnaBD"/>
</dbReference>
<keyword evidence="6" id="KW-1185">Reference proteome</keyword>
<dbReference type="Proteomes" id="UP000000707">
    <property type="component" value="Unassembled WGS sequence"/>
</dbReference>
<evidence type="ECO:0000256" key="1">
    <source>
        <dbReference type="ARBA" id="ARBA00004123"/>
    </source>
</evidence>
<gene>
    <name evidence="5" type="ORF">CANTEDRAFT_112329</name>
</gene>
<feature type="compositionally biased region" description="Basic and acidic residues" evidence="3">
    <location>
        <begin position="1"/>
        <end position="17"/>
    </location>
</feature>
<dbReference type="HOGENOM" id="CLU_015493_1_1_1"/>
<dbReference type="Pfam" id="PF11951">
    <property type="entry name" value="Fungal_trans_2"/>
    <property type="match status" value="1"/>
</dbReference>
<dbReference type="SMART" id="SM00066">
    <property type="entry name" value="GAL4"/>
    <property type="match status" value="1"/>
</dbReference>
<dbReference type="AlphaFoldDB" id="G3AWT9"/>
<organism evidence="6">
    <name type="scientific">Candida tenuis (strain ATCC 10573 / BCRC 21748 / CBS 615 / JCM 9827 / NBRC 10315 / NRRL Y-1498 / VKM Y-70)</name>
    <name type="common">Yeast</name>
    <name type="synonym">Yamadazyma tenuis</name>
    <dbReference type="NCBI Taxonomy" id="590646"/>
    <lineage>
        <taxon>Eukaryota</taxon>
        <taxon>Fungi</taxon>
        <taxon>Dikarya</taxon>
        <taxon>Ascomycota</taxon>
        <taxon>Saccharomycotina</taxon>
        <taxon>Pichiomycetes</taxon>
        <taxon>Debaryomycetaceae</taxon>
        <taxon>Yamadazyma</taxon>
    </lineage>
</organism>
<dbReference type="Gene3D" id="4.10.240.10">
    <property type="entry name" value="Zn(2)-C6 fungal-type DNA-binding domain"/>
    <property type="match status" value="1"/>
</dbReference>
<dbReference type="PROSITE" id="PS00463">
    <property type="entry name" value="ZN2_CY6_FUNGAL_1"/>
    <property type="match status" value="1"/>
</dbReference>
<accession>G3AWT9</accession>
<dbReference type="GO" id="GO:0008270">
    <property type="term" value="F:zinc ion binding"/>
    <property type="evidence" value="ECO:0007669"/>
    <property type="project" value="InterPro"/>
</dbReference>
<feature type="region of interest" description="Disordered" evidence="3">
    <location>
        <begin position="1"/>
        <end position="33"/>
    </location>
</feature>
<keyword evidence="2" id="KW-0539">Nucleus</keyword>
<dbReference type="SUPFAM" id="SSF57701">
    <property type="entry name" value="Zn2/Cys6 DNA-binding domain"/>
    <property type="match status" value="1"/>
</dbReference>
<protein>
    <recommendedName>
        <fullName evidence="4">Zn(2)-C6 fungal-type domain-containing protein</fullName>
    </recommendedName>
</protein>
<dbReference type="InterPro" id="IPR021858">
    <property type="entry name" value="Fun_TF"/>
</dbReference>
<reference evidence="5 6" key="1">
    <citation type="journal article" date="2011" name="Proc. Natl. Acad. Sci. U.S.A.">
        <title>Comparative genomics of xylose-fermenting fungi for enhanced biofuel production.</title>
        <authorList>
            <person name="Wohlbach D.J."/>
            <person name="Kuo A."/>
            <person name="Sato T.K."/>
            <person name="Potts K.M."/>
            <person name="Salamov A.A."/>
            <person name="LaButti K.M."/>
            <person name="Sun H."/>
            <person name="Clum A."/>
            <person name="Pangilinan J.L."/>
            <person name="Lindquist E.A."/>
            <person name="Lucas S."/>
            <person name="Lapidus A."/>
            <person name="Jin M."/>
            <person name="Gunawan C."/>
            <person name="Balan V."/>
            <person name="Dale B.E."/>
            <person name="Jeffries T.W."/>
            <person name="Zinkel R."/>
            <person name="Barry K.W."/>
            <person name="Grigoriev I.V."/>
            <person name="Gasch A.P."/>
        </authorList>
    </citation>
    <scope>NUCLEOTIDE SEQUENCE [LARGE SCALE GENOMIC DNA]</scope>
    <source>
        <strain evidence="6">ATCC 10573 / BCRC 21748 / CBS 615 / JCM 9827 / NBRC 10315 / NRRL Y-1498 / VKM Y-70</strain>
    </source>
</reference>
<evidence type="ECO:0000313" key="5">
    <source>
        <dbReference type="EMBL" id="EGV66618.1"/>
    </source>
</evidence>
<dbReference type="Pfam" id="PF00172">
    <property type="entry name" value="Zn_clus"/>
    <property type="match status" value="1"/>
</dbReference>
<dbReference type="GO" id="GO:0000976">
    <property type="term" value="F:transcription cis-regulatory region binding"/>
    <property type="evidence" value="ECO:0007669"/>
    <property type="project" value="TreeGrafter"/>
</dbReference>
<dbReference type="PROSITE" id="PS50048">
    <property type="entry name" value="ZN2_CY6_FUNGAL_2"/>
    <property type="match status" value="1"/>
</dbReference>
<comment type="subcellular location">
    <subcellularLocation>
        <location evidence="1">Nucleus</location>
    </subcellularLocation>
</comment>
<feature type="domain" description="Zn(2)-C6 fungal-type" evidence="4">
    <location>
        <begin position="59"/>
        <end position="89"/>
    </location>
</feature>